<feature type="active site" description="Proton acceptor" evidence="10 12">
    <location>
        <position position="41"/>
    </location>
</feature>
<feature type="binding site" evidence="10 13">
    <location>
        <position position="41"/>
    </location>
    <ligand>
        <name>a divalent metal cation</name>
        <dbReference type="ChEBI" id="CHEBI:60240"/>
    </ligand>
</feature>
<dbReference type="Proteomes" id="UP000053370">
    <property type="component" value="Unassembled WGS sequence"/>
</dbReference>
<keyword evidence="16" id="KW-1185">Reference proteome</keyword>
<dbReference type="NCBIfam" id="NF004076">
    <property type="entry name" value="PRK05581.1-4"/>
    <property type="match status" value="1"/>
</dbReference>
<evidence type="ECO:0000256" key="8">
    <source>
        <dbReference type="ARBA" id="ARBA00022723"/>
    </source>
</evidence>
<evidence type="ECO:0000256" key="7">
    <source>
        <dbReference type="ARBA" id="ARBA00013188"/>
    </source>
</evidence>
<dbReference type="EC" id="5.1.3.1" evidence="7 10"/>
<dbReference type="CDD" id="cd00429">
    <property type="entry name" value="RPE"/>
    <property type="match status" value="1"/>
</dbReference>
<proteinExistence type="inferred from homology"/>
<dbReference type="Gene3D" id="3.20.20.70">
    <property type="entry name" value="Aldolase class I"/>
    <property type="match status" value="1"/>
</dbReference>
<dbReference type="GO" id="GO:0019323">
    <property type="term" value="P:pentose catabolic process"/>
    <property type="evidence" value="ECO:0007669"/>
    <property type="project" value="UniProtKB-UniRule"/>
</dbReference>
<keyword evidence="8 10" id="KW-0479">Metal-binding</keyword>
<dbReference type="PATRIC" id="fig|1678840.3.peg.1771"/>
<feature type="binding site" evidence="10 13">
    <location>
        <position position="39"/>
    </location>
    <ligand>
        <name>a divalent metal cation</name>
        <dbReference type="ChEBI" id="CHEBI:60240"/>
    </ligand>
</feature>
<feature type="binding site" evidence="10">
    <location>
        <begin position="181"/>
        <end position="183"/>
    </location>
    <ligand>
        <name>substrate</name>
    </ligand>
</feature>
<feature type="binding site" evidence="10 13">
    <location>
        <position position="72"/>
    </location>
    <ligand>
        <name>a divalent metal cation</name>
        <dbReference type="ChEBI" id="CHEBI:60240"/>
    </ligand>
</feature>
<evidence type="ECO:0000256" key="5">
    <source>
        <dbReference type="ARBA" id="ARBA00001954"/>
    </source>
</evidence>
<dbReference type="PANTHER" id="PTHR11749">
    <property type="entry name" value="RIBULOSE-5-PHOSPHATE-3-EPIMERASE"/>
    <property type="match status" value="1"/>
</dbReference>
<evidence type="ECO:0000256" key="4">
    <source>
        <dbReference type="ARBA" id="ARBA00001947"/>
    </source>
</evidence>
<name>A0A0S7BJH2_9CHLR</name>
<feature type="binding site" evidence="10 14">
    <location>
        <begin position="148"/>
        <end position="151"/>
    </location>
    <ligand>
        <name>substrate</name>
    </ligand>
</feature>
<comment type="cofactor">
    <cofactor evidence="2">
        <name>Mn(2+)</name>
        <dbReference type="ChEBI" id="CHEBI:29035"/>
    </cofactor>
</comment>
<dbReference type="SUPFAM" id="SSF51366">
    <property type="entry name" value="Ribulose-phoshate binding barrel"/>
    <property type="match status" value="1"/>
</dbReference>
<keyword evidence="13" id="KW-0862">Zinc</keyword>
<evidence type="ECO:0000256" key="9">
    <source>
        <dbReference type="ARBA" id="ARBA00023235"/>
    </source>
</evidence>
<dbReference type="FunFam" id="3.20.20.70:FF:000004">
    <property type="entry name" value="Ribulose-phosphate 3-epimerase"/>
    <property type="match status" value="1"/>
</dbReference>
<reference evidence="15" key="1">
    <citation type="journal article" date="2015" name="Genome Announc.">
        <title>Draft Genome Sequence of Anaerolineae Strain TC1, a Novel Isolate from a Methanogenic Wastewater Treatment System.</title>
        <authorList>
            <person name="Matsuura N."/>
            <person name="Tourlousse D.M."/>
            <person name="Sun L."/>
            <person name="Toyonaga M."/>
            <person name="Kuroda K."/>
            <person name="Ohashi A."/>
            <person name="Cruz R."/>
            <person name="Yamaguchi T."/>
            <person name="Sekiguchi Y."/>
        </authorList>
    </citation>
    <scope>NUCLEOTIDE SEQUENCE [LARGE SCALE GENOMIC DNA]</scope>
    <source>
        <strain evidence="15">TC1</strain>
    </source>
</reference>
<feature type="binding site" evidence="10 14">
    <location>
        <position position="72"/>
    </location>
    <ligand>
        <name>substrate</name>
    </ligand>
</feature>
<dbReference type="InterPro" id="IPR026019">
    <property type="entry name" value="Ribul_P_3_epim"/>
</dbReference>
<feature type="binding site" evidence="14">
    <location>
        <begin position="203"/>
        <end position="204"/>
    </location>
    <ligand>
        <name>substrate</name>
    </ligand>
</feature>
<keyword evidence="10 11" id="KW-0119">Carbohydrate metabolism</keyword>
<evidence type="ECO:0000313" key="15">
    <source>
        <dbReference type="EMBL" id="GAP40501.1"/>
    </source>
</evidence>
<dbReference type="EMBL" id="DF968181">
    <property type="protein sequence ID" value="GAP40501.1"/>
    <property type="molecule type" value="Genomic_DNA"/>
</dbReference>
<accession>A0A0S7BJH2</accession>
<dbReference type="InterPro" id="IPR013785">
    <property type="entry name" value="Aldolase_TIM"/>
</dbReference>
<evidence type="ECO:0000256" key="3">
    <source>
        <dbReference type="ARBA" id="ARBA00001941"/>
    </source>
</evidence>
<dbReference type="GO" id="GO:0006098">
    <property type="term" value="P:pentose-phosphate shunt"/>
    <property type="evidence" value="ECO:0007669"/>
    <property type="project" value="UniProtKB-UniRule"/>
</dbReference>
<dbReference type="STRING" id="1678840.ATC1_13477"/>
<dbReference type="GO" id="GO:0005737">
    <property type="term" value="C:cytoplasm"/>
    <property type="evidence" value="ECO:0007669"/>
    <property type="project" value="UniProtKB-ARBA"/>
</dbReference>
<evidence type="ECO:0000256" key="2">
    <source>
        <dbReference type="ARBA" id="ARBA00001936"/>
    </source>
</evidence>
<evidence type="ECO:0000256" key="11">
    <source>
        <dbReference type="PIRNR" id="PIRNR001461"/>
    </source>
</evidence>
<feature type="binding site" evidence="10 13">
    <location>
        <position position="181"/>
    </location>
    <ligand>
        <name>a divalent metal cation</name>
        <dbReference type="ChEBI" id="CHEBI:60240"/>
    </ligand>
</feature>
<dbReference type="PROSITE" id="PS01086">
    <property type="entry name" value="RIBUL_P_3_EPIMER_2"/>
    <property type="match status" value="1"/>
</dbReference>
<evidence type="ECO:0000256" key="12">
    <source>
        <dbReference type="PIRSR" id="PIRSR001461-1"/>
    </source>
</evidence>
<organism evidence="15">
    <name type="scientific">Flexilinea flocculi</name>
    <dbReference type="NCBI Taxonomy" id="1678840"/>
    <lineage>
        <taxon>Bacteria</taxon>
        <taxon>Bacillati</taxon>
        <taxon>Chloroflexota</taxon>
        <taxon>Anaerolineae</taxon>
        <taxon>Anaerolineales</taxon>
        <taxon>Anaerolineaceae</taxon>
        <taxon>Flexilinea</taxon>
    </lineage>
</organism>
<protein>
    <recommendedName>
        <fullName evidence="7 10">Ribulose-phosphate 3-epimerase</fullName>
        <ecNumber evidence="7 10">5.1.3.1</ecNumber>
    </recommendedName>
</protein>
<keyword evidence="13" id="KW-0464">Manganese</keyword>
<sequence>MTIMKTKKEIISPSLLAADFMQIGNEIRNVTAAGADWIHADVMDGVFVPNITIGNPVVEAIKSVSSVPIDVHLMIVHPENHIQKFIKAGADILTVHCENNANIFYTLMEIRQSGISPAVAINPGTPVTMVEPLLSLVDMVLVMTVNPGFGGQKFIPDSLQKIMQIRKWSDERNLDLRIQVDGGINEKTARQCREAGADVFVAGTSIFKYPQGYAAGIKAIRGSSVAE</sequence>
<comment type="caution">
    <text evidence="10">Lacks conserved residue(s) required for the propagation of feature annotation.</text>
</comment>
<dbReference type="NCBIfam" id="TIGR01163">
    <property type="entry name" value="rpe"/>
    <property type="match status" value="1"/>
</dbReference>
<dbReference type="InterPro" id="IPR011060">
    <property type="entry name" value="RibuloseP-bd_barrel"/>
</dbReference>
<keyword evidence="13" id="KW-0170">Cobalt</keyword>
<keyword evidence="9 10" id="KW-0413">Isomerase</keyword>
<evidence type="ECO:0000256" key="6">
    <source>
        <dbReference type="ARBA" id="ARBA00009541"/>
    </source>
</evidence>
<comment type="function">
    <text evidence="10">Catalyzes the reversible epimerization of D-ribulose 5-phosphate to D-xylulose 5-phosphate.</text>
</comment>
<feature type="binding site" evidence="14">
    <location>
        <position position="183"/>
    </location>
    <ligand>
        <name>substrate</name>
    </ligand>
</feature>
<dbReference type="OrthoDB" id="1645589at2"/>
<comment type="pathway">
    <text evidence="10">Carbohydrate degradation.</text>
</comment>
<feature type="active site" description="Proton donor" evidence="10 12">
    <location>
        <position position="181"/>
    </location>
</feature>
<dbReference type="GO" id="GO:0046872">
    <property type="term" value="F:metal ion binding"/>
    <property type="evidence" value="ECO:0007669"/>
    <property type="project" value="UniProtKB-UniRule"/>
</dbReference>
<feature type="binding site" evidence="10 14">
    <location>
        <position position="14"/>
    </location>
    <ligand>
        <name>substrate</name>
    </ligand>
</feature>
<dbReference type="HAMAP" id="MF_02227">
    <property type="entry name" value="RPE"/>
    <property type="match status" value="1"/>
</dbReference>
<evidence type="ECO:0000313" key="16">
    <source>
        <dbReference type="Proteomes" id="UP000053370"/>
    </source>
</evidence>
<evidence type="ECO:0000256" key="14">
    <source>
        <dbReference type="PIRSR" id="PIRSR001461-3"/>
    </source>
</evidence>
<dbReference type="PIRSF" id="PIRSF001461">
    <property type="entry name" value="RPE"/>
    <property type="match status" value="1"/>
</dbReference>
<dbReference type="AlphaFoldDB" id="A0A0S7BJH2"/>
<evidence type="ECO:0000256" key="1">
    <source>
        <dbReference type="ARBA" id="ARBA00001782"/>
    </source>
</evidence>
<comment type="cofactor">
    <cofactor evidence="5">
        <name>Fe(2+)</name>
        <dbReference type="ChEBI" id="CHEBI:29033"/>
    </cofactor>
</comment>
<dbReference type="InterPro" id="IPR000056">
    <property type="entry name" value="Ribul_P_3_epim-like"/>
</dbReference>
<comment type="similarity">
    <text evidence="6 10 11">Belongs to the ribulose-phosphate 3-epimerase family.</text>
</comment>
<gene>
    <name evidence="10" type="primary">rpe</name>
    <name evidence="15" type="ORF">ATC1_13477</name>
</gene>
<evidence type="ECO:0000256" key="13">
    <source>
        <dbReference type="PIRSR" id="PIRSR001461-2"/>
    </source>
</evidence>
<comment type="catalytic activity">
    <reaction evidence="1 10 11">
        <text>D-ribulose 5-phosphate = D-xylulose 5-phosphate</text>
        <dbReference type="Rhea" id="RHEA:13677"/>
        <dbReference type="ChEBI" id="CHEBI:57737"/>
        <dbReference type="ChEBI" id="CHEBI:58121"/>
        <dbReference type="EC" id="5.1.3.1"/>
    </reaction>
</comment>
<comment type="cofactor">
    <cofactor evidence="3">
        <name>Co(2+)</name>
        <dbReference type="ChEBI" id="CHEBI:48828"/>
    </cofactor>
</comment>
<dbReference type="GO" id="GO:0004750">
    <property type="term" value="F:D-ribulose-phosphate 3-epimerase activity"/>
    <property type="evidence" value="ECO:0007669"/>
    <property type="project" value="UniProtKB-UniRule"/>
</dbReference>
<comment type="cofactor">
    <cofactor evidence="10 13">
        <name>a divalent metal cation</name>
        <dbReference type="ChEBI" id="CHEBI:60240"/>
    </cofactor>
    <text evidence="10 13">Binds 1 divalent metal cation per subunit.</text>
</comment>
<comment type="cofactor">
    <cofactor evidence="4">
        <name>Zn(2+)</name>
        <dbReference type="ChEBI" id="CHEBI:29105"/>
    </cofactor>
</comment>
<dbReference type="Pfam" id="PF00834">
    <property type="entry name" value="Ribul_P_3_epim"/>
    <property type="match status" value="1"/>
</dbReference>
<evidence type="ECO:0000256" key="10">
    <source>
        <dbReference type="HAMAP-Rule" id="MF_02227"/>
    </source>
</evidence>